<evidence type="ECO:0000313" key="2">
    <source>
        <dbReference type="EMBL" id="PKK71643.1"/>
    </source>
</evidence>
<accession>A0A2N1NCK7</accession>
<name>A0A2N1NCK7_9GLOM</name>
<proteinExistence type="predicted"/>
<comment type="caution">
    <text evidence="2">The sequence shown here is derived from an EMBL/GenBank/DDBJ whole genome shotgun (WGS) entry which is preliminary data.</text>
</comment>
<organism evidence="2 3">
    <name type="scientific">Rhizophagus irregularis</name>
    <dbReference type="NCBI Taxonomy" id="588596"/>
    <lineage>
        <taxon>Eukaryota</taxon>
        <taxon>Fungi</taxon>
        <taxon>Fungi incertae sedis</taxon>
        <taxon>Mucoromycota</taxon>
        <taxon>Glomeromycotina</taxon>
        <taxon>Glomeromycetes</taxon>
        <taxon>Glomerales</taxon>
        <taxon>Glomeraceae</taxon>
        <taxon>Rhizophagus</taxon>
    </lineage>
</organism>
<evidence type="ECO:0000313" key="3">
    <source>
        <dbReference type="Proteomes" id="UP000233469"/>
    </source>
</evidence>
<reference evidence="2 3" key="2">
    <citation type="submission" date="2017-10" db="EMBL/GenBank/DDBJ databases">
        <title>Extensive intraspecific genome diversity in a model arbuscular mycorrhizal fungus.</title>
        <authorList>
            <person name="Chen E.C.H."/>
            <person name="Morin E."/>
            <person name="Baudet D."/>
            <person name="Noel J."/>
            <person name="Ndikumana S."/>
            <person name="Charron P."/>
            <person name="St-Onge C."/>
            <person name="Giorgi J."/>
            <person name="Grigoriev I.V."/>
            <person name="Roux C."/>
            <person name="Martin F.M."/>
            <person name="Corradi N."/>
        </authorList>
    </citation>
    <scope>NUCLEOTIDE SEQUENCE [LARGE SCALE GENOMIC DNA]</scope>
    <source>
        <strain evidence="2 3">C2</strain>
    </source>
</reference>
<dbReference type="VEuPathDB" id="FungiDB:FUN_013640"/>
<gene>
    <name evidence="2" type="ORF">RhiirC2_744263</name>
</gene>
<reference evidence="2 3" key="1">
    <citation type="submission" date="2016-04" db="EMBL/GenBank/DDBJ databases">
        <title>Genome analyses suggest a sexual origin of heterokaryosis in a supposedly ancient asexual fungus.</title>
        <authorList>
            <person name="Ropars J."/>
            <person name="Sedzielewska K."/>
            <person name="Noel J."/>
            <person name="Charron P."/>
            <person name="Farinelli L."/>
            <person name="Marton T."/>
            <person name="Kruger M."/>
            <person name="Pelin A."/>
            <person name="Brachmann A."/>
            <person name="Corradi N."/>
        </authorList>
    </citation>
    <scope>NUCLEOTIDE SEQUENCE [LARGE SCALE GENOMIC DNA]</scope>
    <source>
        <strain evidence="2 3">C2</strain>
    </source>
</reference>
<dbReference type="Proteomes" id="UP000233469">
    <property type="component" value="Unassembled WGS sequence"/>
</dbReference>
<sequence length="813" mass="93113">MAKPQIKKRFSFFSSTQKSPPLSPQNLYNNTSSYFLSQEIRDDNNPTTDDIRISIENLEKLVLAADEYRDYVNKLSKISKNFSKCLKDYSNCKGIDKSYVQCIQFTSQFYEHHAEIQAKLNKALQKEFETLQKFWDRYSKKVEKDEKAHNDYVGDLDKQIKKISKDHEKKSKKENKYALESHDKYIASLTSIGSDIARARTEYAEEVMKREKHTHSVISQVVCRFIEGQFASFNDSLKKCGPSITKVKEWASFAGQDTCIPSQLNLDSFLEMQTMTESDISNDELVSSEKQPRKSPNKISQSIASISELQKAVMNNKLQETEPLTEECEKIEENLSPQIPITLISEKPSDDHDFSISVETTTTTVVTNVSKNTKNRSTIPSVPPIITATTVINPPISSTNVPNSKEKPSSTKNKPLTPNLLSSLSIGIHDGDNPFFRDDGGKKITEMTDLMEDKERKQIKTIMMIDNQGSSIHNDEKESSTKLEENNIVSLTPPPIYDRSRDITKNDRWSSKKDQLKNEDEINSFPVKNTFRLSFIENNPENGVNNNDESHDIDDKRIVNEKEIRPTSSLSSFETERLVNSFPIDLPIRPIPHNCQLKSNCGHDQTTNNNKETILHRHSDSLRNDVEKHVAVCREPENKGMRDESYVTYPPTHSTKQQRQYNINPRRAYTEYPLPNRLSVADIRDRLLSSLNANERISSTRSTHDLPKPKQGYVNEVKSKFGGINNSRNNDNITVIPRSTSFKDDMYLDQIECSKEINSESSSQSIVNEQCNCHNCQEIRRVMNMNDARNRNHHLKDSFLPDDDLTTFGRNNY</sequence>
<dbReference type="Gene3D" id="1.20.1270.60">
    <property type="entry name" value="Arfaptin homology (AH) domain/BAR domain"/>
    <property type="match status" value="1"/>
</dbReference>
<feature type="compositionally biased region" description="Polar residues" evidence="1">
    <location>
        <begin position="280"/>
        <end position="289"/>
    </location>
</feature>
<feature type="compositionally biased region" description="Polar residues" evidence="1">
    <location>
        <begin position="393"/>
        <end position="403"/>
    </location>
</feature>
<feature type="region of interest" description="Disordered" evidence="1">
    <location>
        <begin position="280"/>
        <end position="300"/>
    </location>
</feature>
<dbReference type="SUPFAM" id="SSF103657">
    <property type="entry name" value="BAR/IMD domain-like"/>
    <property type="match status" value="1"/>
</dbReference>
<dbReference type="VEuPathDB" id="FungiDB:RhiirA1_440279"/>
<evidence type="ECO:0000256" key="1">
    <source>
        <dbReference type="SAM" id="MobiDB-lite"/>
    </source>
</evidence>
<dbReference type="OrthoDB" id="2450055at2759"/>
<protein>
    <submittedName>
        <fullName evidence="2">Uncharacterized protein</fullName>
    </submittedName>
</protein>
<dbReference type="InterPro" id="IPR027267">
    <property type="entry name" value="AH/BAR_dom_sf"/>
</dbReference>
<dbReference type="VEuPathDB" id="FungiDB:RhiirFUN_019888"/>
<feature type="region of interest" description="Disordered" evidence="1">
    <location>
        <begin position="393"/>
        <end position="418"/>
    </location>
</feature>
<dbReference type="AlphaFoldDB" id="A0A2N1NCK7"/>
<dbReference type="EMBL" id="LLXL01000501">
    <property type="protein sequence ID" value="PKK71643.1"/>
    <property type="molecule type" value="Genomic_DNA"/>
</dbReference>